<comment type="caution">
    <text evidence="1">The sequence shown here is derived from an EMBL/GenBank/DDBJ whole genome shotgun (WGS) entry which is preliminary data.</text>
</comment>
<feature type="non-terminal residue" evidence="1">
    <location>
        <position position="145"/>
    </location>
</feature>
<name>A0A4R4ZZI3_9ACTN</name>
<dbReference type="AlphaFoldDB" id="A0A4R4ZZI3"/>
<sequence>MADPSFSTTAASGNDARLAAQLSVLGWSPERLARRLNAFAERQGRPERIHPKTPYKWVTGDRPRPPRPPWPCLTAALLSEVLHREITPSELGWPADDSQAVPADTGLIVPWDTHGTLRALRALTQAGAMDRRLFLMLLGSTATSS</sequence>
<dbReference type="RefSeq" id="WP_424923728.1">
    <property type="nucleotide sequence ID" value="NZ_SMKY01000440.1"/>
</dbReference>
<protein>
    <submittedName>
        <fullName evidence="1">Uncharacterized protein</fullName>
    </submittedName>
</protein>
<organism evidence="1 2">
    <name type="scientific">Actinomadura darangshiensis</name>
    <dbReference type="NCBI Taxonomy" id="705336"/>
    <lineage>
        <taxon>Bacteria</taxon>
        <taxon>Bacillati</taxon>
        <taxon>Actinomycetota</taxon>
        <taxon>Actinomycetes</taxon>
        <taxon>Streptosporangiales</taxon>
        <taxon>Thermomonosporaceae</taxon>
        <taxon>Actinomadura</taxon>
    </lineage>
</organism>
<gene>
    <name evidence="1" type="ORF">E1293_43945</name>
</gene>
<dbReference type="EMBL" id="SMKY01000440">
    <property type="protein sequence ID" value="TDD62592.1"/>
    <property type="molecule type" value="Genomic_DNA"/>
</dbReference>
<evidence type="ECO:0000313" key="1">
    <source>
        <dbReference type="EMBL" id="TDD62592.1"/>
    </source>
</evidence>
<accession>A0A4R4ZZI3</accession>
<keyword evidence="2" id="KW-1185">Reference proteome</keyword>
<reference evidence="1 2" key="1">
    <citation type="submission" date="2019-03" db="EMBL/GenBank/DDBJ databases">
        <title>Draft genome sequences of novel Actinobacteria.</title>
        <authorList>
            <person name="Sahin N."/>
            <person name="Ay H."/>
            <person name="Saygin H."/>
        </authorList>
    </citation>
    <scope>NUCLEOTIDE SEQUENCE [LARGE SCALE GENOMIC DNA]</scope>
    <source>
        <strain evidence="1 2">DSM 45941</strain>
    </source>
</reference>
<evidence type="ECO:0000313" key="2">
    <source>
        <dbReference type="Proteomes" id="UP000295578"/>
    </source>
</evidence>
<proteinExistence type="predicted"/>
<dbReference type="Proteomes" id="UP000295578">
    <property type="component" value="Unassembled WGS sequence"/>
</dbReference>